<evidence type="ECO:0000259" key="1">
    <source>
        <dbReference type="Pfam" id="PF12439"/>
    </source>
</evidence>
<accession>W7Y7H6</accession>
<evidence type="ECO:0000313" key="3">
    <source>
        <dbReference type="Proteomes" id="UP000019402"/>
    </source>
</evidence>
<feature type="domain" description="Glycogen debranching enzyme bacterial and archaeal type N-terminal" evidence="1">
    <location>
        <begin position="20"/>
        <end position="240"/>
    </location>
</feature>
<dbReference type="SUPFAM" id="SSF48208">
    <property type="entry name" value="Six-hairpin glycosidases"/>
    <property type="match status" value="1"/>
</dbReference>
<keyword evidence="3" id="KW-1185">Reference proteome</keyword>
<protein>
    <submittedName>
        <fullName evidence="2">Putative glycogen debranching enzyme</fullName>
    </submittedName>
</protein>
<dbReference type="InterPro" id="IPR008928">
    <property type="entry name" value="6-hairpin_glycosidase_sf"/>
</dbReference>
<sequence length="275" mass="31562">MSYLAFEKSKLINLEQSLFKEILRTNRAGSYSSSSIVGCHTRKYHGLLVCPIPAFDMTRHVLVSSIDASIVQHEKEFNLGIRKYHASHYEPKGHKYIRELDFDIIPRKLYRVGGVILSVEEVLVAKEEQVLVRYTLLEGHSKTTLKLKPFLANRSVHELTCQNLHANTKYQKIQNGISIQMYPTLPRLSIQLSKENEFVAVPDWFRGIEYFKEEKRGYDFKEDLYVPGYFEVEIKTGESVIVSASTKEQKSGGFKLNSTKKLKAAYPVMACTIIF</sequence>
<dbReference type="InterPro" id="IPR024742">
    <property type="entry name" value="Glycogen_debranch_N"/>
</dbReference>
<evidence type="ECO:0000313" key="2">
    <source>
        <dbReference type="EMBL" id="GAF03598.1"/>
    </source>
</evidence>
<dbReference type="RefSeq" id="WP_235208173.1">
    <property type="nucleotide sequence ID" value="NZ_BAMD01000026.1"/>
</dbReference>
<organism evidence="2 3">
    <name type="scientific">Saccharicrinis fermentans DSM 9555 = JCM 21142</name>
    <dbReference type="NCBI Taxonomy" id="869213"/>
    <lineage>
        <taxon>Bacteria</taxon>
        <taxon>Pseudomonadati</taxon>
        <taxon>Bacteroidota</taxon>
        <taxon>Bacteroidia</taxon>
        <taxon>Marinilabiliales</taxon>
        <taxon>Marinilabiliaceae</taxon>
        <taxon>Saccharicrinis</taxon>
    </lineage>
</organism>
<dbReference type="eggNOG" id="COG3408">
    <property type="taxonomic scope" value="Bacteria"/>
</dbReference>
<name>W7Y7H6_9BACT</name>
<gene>
    <name evidence="2" type="ORF">JCM21142_52276</name>
</gene>
<dbReference type="AlphaFoldDB" id="W7Y7H6"/>
<comment type="caution">
    <text evidence="2">The sequence shown here is derived from an EMBL/GenBank/DDBJ whole genome shotgun (WGS) entry which is preliminary data.</text>
</comment>
<reference evidence="2 3" key="1">
    <citation type="journal article" date="2014" name="Genome Announc.">
        <title>Draft Genome Sequence of Cytophaga fermentans JCM 21142T, a Facultative Anaerobe Isolated from Marine Mud.</title>
        <authorList>
            <person name="Starns D."/>
            <person name="Oshima K."/>
            <person name="Suda W."/>
            <person name="Iino T."/>
            <person name="Yuki M."/>
            <person name="Inoue J."/>
            <person name="Kitamura K."/>
            <person name="Iida T."/>
            <person name="Darby A."/>
            <person name="Hattori M."/>
            <person name="Ohkuma M."/>
        </authorList>
    </citation>
    <scope>NUCLEOTIDE SEQUENCE [LARGE SCALE GENOMIC DNA]</scope>
    <source>
        <strain evidence="2 3">JCM 21142</strain>
    </source>
</reference>
<dbReference type="EMBL" id="BAMD01000026">
    <property type="protein sequence ID" value="GAF03598.1"/>
    <property type="molecule type" value="Genomic_DNA"/>
</dbReference>
<dbReference type="GO" id="GO:0005975">
    <property type="term" value="P:carbohydrate metabolic process"/>
    <property type="evidence" value="ECO:0007669"/>
    <property type="project" value="InterPro"/>
</dbReference>
<proteinExistence type="predicted"/>
<dbReference type="Proteomes" id="UP000019402">
    <property type="component" value="Unassembled WGS sequence"/>
</dbReference>
<dbReference type="Pfam" id="PF12439">
    <property type="entry name" value="GDE_N"/>
    <property type="match status" value="1"/>
</dbReference>